<gene>
    <name evidence="4" type="ORF">AA23TX_06589</name>
</gene>
<dbReference type="InterPro" id="IPR029000">
    <property type="entry name" value="Cyclophilin-like_dom_sf"/>
</dbReference>
<dbReference type="AlphaFoldDB" id="A0A6I8LYS4"/>
<organism evidence="4 5">
    <name type="scientific">Amycolatopsis camponoti</name>
    <dbReference type="NCBI Taxonomy" id="2606593"/>
    <lineage>
        <taxon>Bacteria</taxon>
        <taxon>Bacillati</taxon>
        <taxon>Actinomycetota</taxon>
        <taxon>Actinomycetes</taxon>
        <taxon>Pseudonocardiales</taxon>
        <taxon>Pseudonocardiaceae</taxon>
        <taxon>Amycolatopsis</taxon>
    </lineage>
</organism>
<evidence type="ECO:0000256" key="1">
    <source>
        <dbReference type="SAM" id="MobiDB-lite"/>
    </source>
</evidence>
<dbReference type="SUPFAM" id="SSF50891">
    <property type="entry name" value="Cyclophilin-like"/>
    <property type="match status" value="1"/>
</dbReference>
<evidence type="ECO:0000313" key="4">
    <source>
        <dbReference type="EMBL" id="VVJ21568.1"/>
    </source>
</evidence>
<name>A0A6I8LYS4_9PSEU</name>
<evidence type="ECO:0000256" key="2">
    <source>
        <dbReference type="SAM" id="SignalP"/>
    </source>
</evidence>
<sequence>MIVPRRLGAFAFAVLAGLLLAACGASEPQPGAREQPGTPAKTSGSGAAAREGTAVRIRIGEQTVPVTVFDTPTGRALLDRLPLTLSFSDHNGAEKTSPLPQPLPMDGMPEGDDPQPADLGYYAPWNNLVLYYADVPYWNGIARIGHIDGDMSAIASHAGDFTATVEKAA</sequence>
<accession>A0A6I8LYS4</accession>
<feature type="signal peptide" evidence="2">
    <location>
        <begin position="1"/>
        <end position="21"/>
    </location>
</feature>
<feature type="domain" description="Cyclophilin-like" evidence="3">
    <location>
        <begin position="57"/>
        <end position="166"/>
    </location>
</feature>
<dbReference type="EMBL" id="CABVGP010000002">
    <property type="protein sequence ID" value="VVJ21568.1"/>
    <property type="molecule type" value="Genomic_DNA"/>
</dbReference>
<keyword evidence="5" id="KW-1185">Reference proteome</keyword>
<evidence type="ECO:0000313" key="5">
    <source>
        <dbReference type="Proteomes" id="UP000399805"/>
    </source>
</evidence>
<feature type="region of interest" description="Disordered" evidence="1">
    <location>
        <begin position="26"/>
        <end position="50"/>
    </location>
</feature>
<dbReference type="PROSITE" id="PS51257">
    <property type="entry name" value="PROKAR_LIPOPROTEIN"/>
    <property type="match status" value="1"/>
</dbReference>
<protein>
    <recommendedName>
        <fullName evidence="3">Cyclophilin-like domain-containing protein</fullName>
    </recommendedName>
</protein>
<proteinExistence type="predicted"/>
<dbReference type="Proteomes" id="UP000399805">
    <property type="component" value="Unassembled WGS sequence"/>
</dbReference>
<dbReference type="Gene3D" id="2.40.100.20">
    <property type="match status" value="1"/>
</dbReference>
<dbReference type="InterPro" id="IPR041183">
    <property type="entry name" value="Cyclophilin-like"/>
</dbReference>
<evidence type="ECO:0000259" key="3">
    <source>
        <dbReference type="Pfam" id="PF18050"/>
    </source>
</evidence>
<keyword evidence="2" id="KW-0732">Signal</keyword>
<dbReference type="Pfam" id="PF18050">
    <property type="entry name" value="Cyclophil_like2"/>
    <property type="match status" value="1"/>
</dbReference>
<feature type="chain" id="PRO_5039303520" description="Cyclophilin-like domain-containing protein" evidence="2">
    <location>
        <begin position="22"/>
        <end position="169"/>
    </location>
</feature>
<reference evidence="4 5" key="1">
    <citation type="submission" date="2019-09" db="EMBL/GenBank/DDBJ databases">
        <authorList>
            <person name="Leyn A S."/>
        </authorList>
    </citation>
    <scope>NUCLEOTIDE SEQUENCE [LARGE SCALE GENOMIC DNA]</scope>
    <source>
        <strain evidence="4">AA231_1</strain>
    </source>
</reference>